<keyword evidence="1" id="KW-1133">Transmembrane helix</keyword>
<keyword evidence="1" id="KW-0472">Membrane</keyword>
<organism evidence="2">
    <name type="scientific">marine sediment metagenome</name>
    <dbReference type="NCBI Taxonomy" id="412755"/>
    <lineage>
        <taxon>unclassified sequences</taxon>
        <taxon>metagenomes</taxon>
        <taxon>ecological metagenomes</taxon>
    </lineage>
</organism>
<sequence length="219" mass="22882">MATILSFLLLFGMVNAVAPEITITDPDGNSFFSHRGDIIITFDISDADTNIASGVLIDLNFSSSITEGTGTVIIEDLNLSDASCSSDDLSSVVQCSHTFTPSDVSSSGTFFILALADDQNSTANTNFDANGSFVFTKLSKEDALCTSISSDLFAANGCVDEDGFEDATTSALSIGALEFGDSTGLIIFLIIFGILISILVAAITAMLVLKGKIPGFKPQ</sequence>
<gene>
    <name evidence="2" type="ORF">LCGC14_0978830</name>
</gene>
<evidence type="ECO:0000313" key="2">
    <source>
        <dbReference type="EMBL" id="KKN16146.1"/>
    </source>
</evidence>
<proteinExistence type="predicted"/>
<dbReference type="EMBL" id="LAZR01003643">
    <property type="protein sequence ID" value="KKN16146.1"/>
    <property type="molecule type" value="Genomic_DNA"/>
</dbReference>
<evidence type="ECO:0000256" key="1">
    <source>
        <dbReference type="SAM" id="Phobius"/>
    </source>
</evidence>
<reference evidence="2" key="1">
    <citation type="journal article" date="2015" name="Nature">
        <title>Complex archaea that bridge the gap between prokaryotes and eukaryotes.</title>
        <authorList>
            <person name="Spang A."/>
            <person name="Saw J.H."/>
            <person name="Jorgensen S.L."/>
            <person name="Zaremba-Niedzwiedzka K."/>
            <person name="Martijn J."/>
            <person name="Lind A.E."/>
            <person name="van Eijk R."/>
            <person name="Schleper C."/>
            <person name="Guy L."/>
            <person name="Ettema T.J."/>
        </authorList>
    </citation>
    <scope>NUCLEOTIDE SEQUENCE</scope>
</reference>
<protein>
    <submittedName>
        <fullName evidence="2">Uncharacterized protein</fullName>
    </submittedName>
</protein>
<comment type="caution">
    <text evidence="2">The sequence shown here is derived from an EMBL/GenBank/DDBJ whole genome shotgun (WGS) entry which is preliminary data.</text>
</comment>
<dbReference type="AlphaFoldDB" id="A0A0F9QSQ5"/>
<feature type="transmembrane region" description="Helical" evidence="1">
    <location>
        <begin position="185"/>
        <end position="209"/>
    </location>
</feature>
<name>A0A0F9QSQ5_9ZZZZ</name>
<keyword evidence="1" id="KW-0812">Transmembrane</keyword>
<accession>A0A0F9QSQ5</accession>